<comment type="caution">
    <text evidence="1">The sequence shown here is derived from an EMBL/GenBank/DDBJ whole genome shotgun (WGS) entry which is preliminary data.</text>
</comment>
<accession>A0A016RVW1</accession>
<organism evidence="1 2">
    <name type="scientific">Ancylostoma ceylanicum</name>
    <dbReference type="NCBI Taxonomy" id="53326"/>
    <lineage>
        <taxon>Eukaryota</taxon>
        <taxon>Metazoa</taxon>
        <taxon>Ecdysozoa</taxon>
        <taxon>Nematoda</taxon>
        <taxon>Chromadorea</taxon>
        <taxon>Rhabditida</taxon>
        <taxon>Rhabditina</taxon>
        <taxon>Rhabditomorpha</taxon>
        <taxon>Strongyloidea</taxon>
        <taxon>Ancylostomatidae</taxon>
        <taxon>Ancylostomatinae</taxon>
        <taxon>Ancylostoma</taxon>
    </lineage>
</organism>
<reference evidence="2" key="1">
    <citation type="journal article" date="2015" name="Nat. Genet.">
        <title>The genome and transcriptome of the zoonotic hookworm Ancylostoma ceylanicum identify infection-specific gene families.</title>
        <authorList>
            <person name="Schwarz E.M."/>
            <person name="Hu Y."/>
            <person name="Antoshechkin I."/>
            <person name="Miller M.M."/>
            <person name="Sternberg P.W."/>
            <person name="Aroian R.V."/>
        </authorList>
    </citation>
    <scope>NUCLEOTIDE SEQUENCE</scope>
    <source>
        <strain evidence="2">HY135</strain>
    </source>
</reference>
<dbReference type="EMBL" id="JARK01001699">
    <property type="protein sequence ID" value="EYB82247.1"/>
    <property type="molecule type" value="Genomic_DNA"/>
</dbReference>
<dbReference type="AlphaFoldDB" id="A0A016RVW1"/>
<dbReference type="OrthoDB" id="3256376at2759"/>
<keyword evidence="2" id="KW-1185">Reference proteome</keyword>
<proteinExistence type="predicted"/>
<evidence type="ECO:0000313" key="2">
    <source>
        <dbReference type="Proteomes" id="UP000024635"/>
    </source>
</evidence>
<sequence>MRSAYETMLIAFYTCWLVNKYGVQPASYFQTIDGSRIMEKKSKKKKSPIVVEKMPDLNNIELNTPKPVYGPMAELAEEGKIIQEEKKTTT</sequence>
<name>A0A016RVW1_9BILA</name>
<dbReference type="Proteomes" id="UP000024635">
    <property type="component" value="Unassembled WGS sequence"/>
</dbReference>
<protein>
    <submittedName>
        <fullName evidence="1">Uncharacterized protein</fullName>
    </submittedName>
</protein>
<evidence type="ECO:0000313" key="1">
    <source>
        <dbReference type="EMBL" id="EYB82247.1"/>
    </source>
</evidence>
<gene>
    <name evidence="1" type="primary">Acey_s0363.g3521</name>
    <name evidence="1" type="ORF">Y032_0363g3521</name>
</gene>